<protein>
    <submittedName>
        <fullName evidence="1">Uncharacterized protein</fullName>
    </submittedName>
</protein>
<evidence type="ECO:0000313" key="2">
    <source>
        <dbReference type="Proteomes" id="UP000293547"/>
    </source>
</evidence>
<sequence length="228" mass="23785">MEDDPSPKTRASGSELSNPSETRNQQLRGSPLPRNVPAIDSIRKIPILPGTIDAAVVHLTIAIRAAKLKAEDAMDIAITALKNLDMATLMKAAVEWIRLHPWETAALIIPIVLMACTPAFLGLVGFTASGVAAEIDLFETGSIAAGIQAGIGSVAAGSVFATLTSAAMAGYGAPIVFGSVWGISSAVCWGFAAWKKWKKGSGHADDAGHANNHTDGQGTETARRIRDC</sequence>
<gene>
    <name evidence="1" type="ORF">AG0111_0g12141</name>
</gene>
<dbReference type="EMBL" id="PDWZ02000016">
    <property type="protein sequence ID" value="KAB2099668.1"/>
    <property type="molecule type" value="Genomic_DNA"/>
</dbReference>
<evidence type="ECO:0000313" key="1">
    <source>
        <dbReference type="EMBL" id="KAB2099668.1"/>
    </source>
</evidence>
<reference evidence="1 2" key="1">
    <citation type="journal article" date="2019" name="bioRxiv">
        <title>Genomics, evolutionary history and diagnostics of the Alternaria alternata species group including apple and Asian pear pathotypes.</title>
        <authorList>
            <person name="Armitage A.D."/>
            <person name="Cockerton H.M."/>
            <person name="Sreenivasaprasad S."/>
            <person name="Woodhall J.W."/>
            <person name="Lane C.R."/>
            <person name="Harrison R.J."/>
            <person name="Clarkson J.P."/>
        </authorList>
    </citation>
    <scope>NUCLEOTIDE SEQUENCE [LARGE SCALE GENOMIC DNA]</scope>
    <source>
        <strain evidence="1 2">FERA 650</strain>
    </source>
</reference>
<accession>A0ACB6F5V4</accession>
<comment type="caution">
    <text evidence="1">The sequence shown here is derived from an EMBL/GenBank/DDBJ whole genome shotgun (WGS) entry which is preliminary data.</text>
</comment>
<proteinExistence type="predicted"/>
<dbReference type="Proteomes" id="UP000293547">
    <property type="component" value="Unassembled WGS sequence"/>
</dbReference>
<organism evidence="1 2">
    <name type="scientific">Alternaria gaisen</name>
    <dbReference type="NCBI Taxonomy" id="167740"/>
    <lineage>
        <taxon>Eukaryota</taxon>
        <taxon>Fungi</taxon>
        <taxon>Dikarya</taxon>
        <taxon>Ascomycota</taxon>
        <taxon>Pezizomycotina</taxon>
        <taxon>Dothideomycetes</taxon>
        <taxon>Pleosporomycetidae</taxon>
        <taxon>Pleosporales</taxon>
        <taxon>Pleosporineae</taxon>
        <taxon>Pleosporaceae</taxon>
        <taxon>Alternaria</taxon>
        <taxon>Alternaria sect. Alternaria</taxon>
    </lineage>
</organism>
<name>A0ACB6F5V4_9PLEO</name>
<keyword evidence="2" id="KW-1185">Reference proteome</keyword>